<evidence type="ECO:0000313" key="4">
    <source>
        <dbReference type="Proteomes" id="UP001277761"/>
    </source>
</evidence>
<comment type="caution">
    <text evidence="3">The sequence shown here is derived from an EMBL/GenBank/DDBJ whole genome shotgun (WGS) entry which is preliminary data.</text>
</comment>
<feature type="transmembrane region" description="Helical" evidence="1">
    <location>
        <begin position="20"/>
        <end position="40"/>
    </location>
</feature>
<dbReference type="EC" id="3.1.-.-" evidence="3"/>
<dbReference type="PANTHER" id="PTHR30383">
    <property type="entry name" value="THIOESTERASE 1/PROTEASE 1/LYSOPHOSPHOLIPASE L1"/>
    <property type="match status" value="1"/>
</dbReference>
<dbReference type="Pfam" id="PF13472">
    <property type="entry name" value="Lipase_GDSL_2"/>
    <property type="match status" value="1"/>
</dbReference>
<keyword evidence="3" id="KW-0378">Hydrolase</keyword>
<dbReference type="RefSeq" id="WP_319953303.1">
    <property type="nucleotide sequence ID" value="NZ_JAXAVX010000002.1"/>
</dbReference>
<sequence>MSDGPASRPESRWTAGPLRSAAVVGLLLVAVVLVVGGLRARDDDDGGPRPGSRAGSGQTLQLVALGDSLSRGVQPGERGQRITGEGYPRQLATLLRRRGVPVELVEAGCGGATAASALVGGRCAPAGPVPYANDAPATSQVAWAVRHVRSRDAAPTLVTLDLGSNDVLRCVSPDAARVRACLRATGPGLRRRLREIAQRIAAAAGPDTVLVAATVYDPFVALLRGGALDTAGLRAAVATVDRFVMRELNPAIRRTFTAQGWLVAEVGPAMGTDGTRGPADVDRVDAICDLTWMCARADVHLNREGYLRAARVFERTARRSVEALRLTTR</sequence>
<gene>
    <name evidence="3" type="ORF">SK069_06070</name>
</gene>
<dbReference type="InterPro" id="IPR036514">
    <property type="entry name" value="SGNH_hydro_sf"/>
</dbReference>
<dbReference type="GO" id="GO:0016787">
    <property type="term" value="F:hydrolase activity"/>
    <property type="evidence" value="ECO:0007669"/>
    <property type="project" value="UniProtKB-KW"/>
</dbReference>
<keyword evidence="1" id="KW-0812">Transmembrane</keyword>
<keyword evidence="4" id="KW-1185">Reference proteome</keyword>
<evidence type="ECO:0000256" key="1">
    <source>
        <dbReference type="SAM" id="Phobius"/>
    </source>
</evidence>
<organism evidence="3 4">
    <name type="scientific">Patulibacter brassicae</name>
    <dbReference type="NCBI Taxonomy" id="1705717"/>
    <lineage>
        <taxon>Bacteria</taxon>
        <taxon>Bacillati</taxon>
        <taxon>Actinomycetota</taxon>
        <taxon>Thermoleophilia</taxon>
        <taxon>Solirubrobacterales</taxon>
        <taxon>Patulibacteraceae</taxon>
        <taxon>Patulibacter</taxon>
    </lineage>
</organism>
<name>A0ABU4VH59_9ACTN</name>
<dbReference type="PANTHER" id="PTHR30383:SF5">
    <property type="entry name" value="SGNH HYDROLASE-TYPE ESTERASE DOMAIN-CONTAINING PROTEIN"/>
    <property type="match status" value="1"/>
</dbReference>
<keyword evidence="1" id="KW-1133">Transmembrane helix</keyword>
<dbReference type="SUPFAM" id="SSF52266">
    <property type="entry name" value="SGNH hydrolase"/>
    <property type="match status" value="1"/>
</dbReference>
<reference evidence="3 4" key="1">
    <citation type="submission" date="2023-11" db="EMBL/GenBank/DDBJ databases">
        <authorList>
            <person name="Xu M."/>
            <person name="Jiang T."/>
        </authorList>
    </citation>
    <scope>NUCLEOTIDE SEQUENCE [LARGE SCALE GENOMIC DNA]</scope>
    <source>
        <strain evidence="3 4">SD</strain>
    </source>
</reference>
<evidence type="ECO:0000313" key="3">
    <source>
        <dbReference type="EMBL" id="MDX8151150.1"/>
    </source>
</evidence>
<dbReference type="InterPro" id="IPR013830">
    <property type="entry name" value="SGNH_hydro"/>
</dbReference>
<feature type="domain" description="SGNH hydrolase-type esterase" evidence="2">
    <location>
        <begin position="64"/>
        <end position="306"/>
    </location>
</feature>
<protein>
    <submittedName>
        <fullName evidence="3">SGNH/GDSL hydrolase family protein</fullName>
        <ecNumber evidence="3">3.1.-.-</ecNumber>
    </submittedName>
</protein>
<dbReference type="Gene3D" id="3.40.50.1110">
    <property type="entry name" value="SGNH hydrolase"/>
    <property type="match status" value="1"/>
</dbReference>
<keyword evidence="1" id="KW-0472">Membrane</keyword>
<dbReference type="Proteomes" id="UP001277761">
    <property type="component" value="Unassembled WGS sequence"/>
</dbReference>
<dbReference type="InterPro" id="IPR051532">
    <property type="entry name" value="Ester_Hydrolysis_Enzymes"/>
</dbReference>
<dbReference type="EMBL" id="JAXAVX010000002">
    <property type="protein sequence ID" value="MDX8151150.1"/>
    <property type="molecule type" value="Genomic_DNA"/>
</dbReference>
<evidence type="ECO:0000259" key="2">
    <source>
        <dbReference type="Pfam" id="PF13472"/>
    </source>
</evidence>
<accession>A0ABU4VH59</accession>
<proteinExistence type="predicted"/>